<accession>A0ABX8EN80</accession>
<keyword evidence="2" id="KW-1133">Transmembrane helix</keyword>
<keyword evidence="2" id="KW-0812">Transmembrane</keyword>
<reference evidence="3 4" key="1">
    <citation type="submission" date="2021-05" db="EMBL/GenBank/DDBJ databases">
        <title>Complete genome of Nocardioides aquaticus KCTC 9944T isolated from meromictic and hypersaline Ekho Lake, Antarctica.</title>
        <authorList>
            <person name="Hwang K."/>
            <person name="Kim K.M."/>
            <person name="Choe H."/>
        </authorList>
    </citation>
    <scope>NUCLEOTIDE SEQUENCE [LARGE SCALE GENOMIC DNA]</scope>
    <source>
        <strain evidence="3 4">KCTC 9944</strain>
    </source>
</reference>
<evidence type="ECO:0000256" key="1">
    <source>
        <dbReference type="SAM" id="MobiDB-lite"/>
    </source>
</evidence>
<dbReference type="Proteomes" id="UP000679307">
    <property type="component" value="Chromosome"/>
</dbReference>
<sequence>MNDQPRTSERHPVVTGVVALVAVGLVVGLVLGGVAWAGARFAGIGGAESAGGPGATQTEGGDRMILPRPRETEANPDPLITLAPIPGAGSESAAPRERKERTKEEREISLSAGQQAVDVFGQIDLIGEYADGDGRVLQVERFEGDAWVEFNATVAVTDGTYSTFVQSGQTGPNRFRMVDSSDGTTSNPVTVRVG</sequence>
<feature type="compositionally biased region" description="Basic and acidic residues" evidence="1">
    <location>
        <begin position="94"/>
        <end position="106"/>
    </location>
</feature>
<keyword evidence="2" id="KW-0472">Membrane</keyword>
<feature type="transmembrane region" description="Helical" evidence="2">
    <location>
        <begin position="12"/>
        <end position="36"/>
    </location>
</feature>
<evidence type="ECO:0008006" key="5">
    <source>
        <dbReference type="Google" id="ProtNLM"/>
    </source>
</evidence>
<protein>
    <recommendedName>
        <fullName evidence="5">Secreted protein</fullName>
    </recommendedName>
</protein>
<proteinExistence type="predicted"/>
<feature type="region of interest" description="Disordered" evidence="1">
    <location>
        <begin position="48"/>
        <end position="106"/>
    </location>
</feature>
<evidence type="ECO:0000313" key="3">
    <source>
        <dbReference type="EMBL" id="QVT81821.1"/>
    </source>
</evidence>
<dbReference type="RefSeq" id="WP_214057131.1">
    <property type="nucleotide sequence ID" value="NZ_BAAAHS010000028.1"/>
</dbReference>
<evidence type="ECO:0000313" key="4">
    <source>
        <dbReference type="Proteomes" id="UP000679307"/>
    </source>
</evidence>
<name>A0ABX8EN80_9ACTN</name>
<gene>
    <name evidence="3" type="ORF">ENKNEFLB_04239</name>
</gene>
<evidence type="ECO:0000256" key="2">
    <source>
        <dbReference type="SAM" id="Phobius"/>
    </source>
</evidence>
<keyword evidence="4" id="KW-1185">Reference proteome</keyword>
<dbReference type="EMBL" id="CP075371">
    <property type="protein sequence ID" value="QVT81821.1"/>
    <property type="molecule type" value="Genomic_DNA"/>
</dbReference>
<organism evidence="3 4">
    <name type="scientific">Nocardioides aquaticus</name>
    <dbReference type="NCBI Taxonomy" id="160826"/>
    <lineage>
        <taxon>Bacteria</taxon>
        <taxon>Bacillati</taxon>
        <taxon>Actinomycetota</taxon>
        <taxon>Actinomycetes</taxon>
        <taxon>Propionibacteriales</taxon>
        <taxon>Nocardioidaceae</taxon>
        <taxon>Nocardioides</taxon>
    </lineage>
</organism>